<dbReference type="Pfam" id="PF01612">
    <property type="entry name" value="DNA_pol_A_exo1"/>
    <property type="match status" value="1"/>
</dbReference>
<dbReference type="EMBL" id="WOWK01000026">
    <property type="protein sequence ID" value="KAF0327028.1"/>
    <property type="molecule type" value="Genomic_DNA"/>
</dbReference>
<dbReference type="InterPro" id="IPR012337">
    <property type="entry name" value="RNaseH-like_sf"/>
</dbReference>
<protein>
    <submittedName>
        <fullName evidence="2">3'-5' exonuclease</fullName>
    </submittedName>
</protein>
<comment type="caution">
    <text evidence="2">The sequence shown here is derived from an EMBL/GenBank/DDBJ whole genome shotgun (WGS) entry which is preliminary data.</text>
</comment>
<reference evidence="2 3" key="1">
    <citation type="submission" date="2019-12" db="EMBL/GenBank/DDBJ databases">
        <title>A genome sequence resource for the geographically widespread anthracnose pathogen Colletotrichum asianum.</title>
        <authorList>
            <person name="Meng Y."/>
        </authorList>
    </citation>
    <scope>NUCLEOTIDE SEQUENCE [LARGE SCALE GENOMIC DNA]</scope>
    <source>
        <strain evidence="2 3">ICMP 18580</strain>
    </source>
</reference>
<dbReference type="InterPro" id="IPR036397">
    <property type="entry name" value="RNaseH_sf"/>
</dbReference>
<dbReference type="SMART" id="SM00474">
    <property type="entry name" value="35EXOc"/>
    <property type="match status" value="1"/>
</dbReference>
<feature type="domain" description="3'-5' exonuclease" evidence="1">
    <location>
        <begin position="8"/>
        <end position="212"/>
    </location>
</feature>
<dbReference type="Gene3D" id="3.30.420.10">
    <property type="entry name" value="Ribonuclease H-like superfamily/Ribonuclease H"/>
    <property type="match status" value="1"/>
</dbReference>
<dbReference type="PANTHER" id="PTHR43040">
    <property type="entry name" value="RIBONUCLEASE D"/>
    <property type="match status" value="1"/>
</dbReference>
<keyword evidence="2" id="KW-0378">Hydrolase</keyword>
<dbReference type="InterPro" id="IPR002562">
    <property type="entry name" value="3'-5'_exonuclease_dom"/>
</dbReference>
<dbReference type="PANTHER" id="PTHR43040:SF1">
    <property type="entry name" value="RIBONUCLEASE D"/>
    <property type="match status" value="1"/>
</dbReference>
<gene>
    <name evidence="2" type="ORF">GQ607_005792</name>
</gene>
<name>A0A8H3WFG3_9PEZI</name>
<keyword evidence="2" id="KW-0540">Nuclease</keyword>
<evidence type="ECO:0000313" key="2">
    <source>
        <dbReference type="EMBL" id="KAF0327028.1"/>
    </source>
</evidence>
<sequence>MPCPPTSYEFVDTTAALTGVVDALSGAPASPPSLYVDLEGEYLGRLGTISIIQIYLSSRQHTYLIDVQTLGAASFSEPGANGTTLKTILESPSITKVFFDVRNDSDALFFHFNIDLRGVEDLQLMELASRKSNKRLLFGLKKCIESDAQMTTGELLEWSRVKEQGLKLFSPVSGGSYAVFSQRPLSQGILSYCVQDVQYLPRLWKTYDEKLTPAWKLKVLQASQHRIMQSQAADYNGKGRHMALAPKEWIS</sequence>
<dbReference type="SUPFAM" id="SSF53098">
    <property type="entry name" value="Ribonuclease H-like"/>
    <property type="match status" value="1"/>
</dbReference>
<evidence type="ECO:0000313" key="3">
    <source>
        <dbReference type="Proteomes" id="UP000434172"/>
    </source>
</evidence>
<dbReference type="AlphaFoldDB" id="A0A8H3WFG3"/>
<keyword evidence="2" id="KW-0269">Exonuclease</keyword>
<dbReference type="GO" id="GO:0003676">
    <property type="term" value="F:nucleic acid binding"/>
    <property type="evidence" value="ECO:0007669"/>
    <property type="project" value="InterPro"/>
</dbReference>
<evidence type="ECO:0000259" key="1">
    <source>
        <dbReference type="SMART" id="SM00474"/>
    </source>
</evidence>
<dbReference type="GO" id="GO:0008408">
    <property type="term" value="F:3'-5' exonuclease activity"/>
    <property type="evidence" value="ECO:0007669"/>
    <property type="project" value="InterPro"/>
</dbReference>
<accession>A0A8H3WFG3</accession>
<proteinExistence type="predicted"/>
<dbReference type="OrthoDB" id="26838at2759"/>
<organism evidence="2 3">
    <name type="scientific">Colletotrichum asianum</name>
    <dbReference type="NCBI Taxonomy" id="702518"/>
    <lineage>
        <taxon>Eukaryota</taxon>
        <taxon>Fungi</taxon>
        <taxon>Dikarya</taxon>
        <taxon>Ascomycota</taxon>
        <taxon>Pezizomycotina</taxon>
        <taxon>Sordariomycetes</taxon>
        <taxon>Hypocreomycetidae</taxon>
        <taxon>Glomerellales</taxon>
        <taxon>Glomerellaceae</taxon>
        <taxon>Colletotrichum</taxon>
        <taxon>Colletotrichum gloeosporioides species complex</taxon>
    </lineage>
</organism>
<keyword evidence="3" id="KW-1185">Reference proteome</keyword>
<dbReference type="GO" id="GO:0006139">
    <property type="term" value="P:nucleobase-containing compound metabolic process"/>
    <property type="evidence" value="ECO:0007669"/>
    <property type="project" value="InterPro"/>
</dbReference>
<dbReference type="Proteomes" id="UP000434172">
    <property type="component" value="Unassembled WGS sequence"/>
</dbReference>